<evidence type="ECO:0000313" key="8">
    <source>
        <dbReference type="EMBL" id="HEH81872.1"/>
    </source>
</evidence>
<evidence type="ECO:0000256" key="6">
    <source>
        <dbReference type="ARBA" id="ARBA00031720"/>
    </source>
</evidence>
<keyword evidence="5" id="KW-0051">Antiviral defense</keyword>
<evidence type="ECO:0000256" key="4">
    <source>
        <dbReference type="ARBA" id="ARBA00022884"/>
    </source>
</evidence>
<feature type="domain" description="CRISPR type III-associated protein" evidence="7">
    <location>
        <begin position="25"/>
        <end position="349"/>
    </location>
</feature>
<proteinExistence type="inferred from homology"/>
<gene>
    <name evidence="8" type="primary">csm5</name>
    <name evidence="8" type="ORF">ENP73_02465</name>
</gene>
<dbReference type="PANTHER" id="PTHR38007">
    <property type="entry name" value="CRISPR SYSTEM CMS PROTEIN CSM5"/>
    <property type="match status" value="1"/>
</dbReference>
<dbReference type="GO" id="GO:0051607">
    <property type="term" value="P:defense response to virus"/>
    <property type="evidence" value="ECO:0007669"/>
    <property type="project" value="UniProtKB-KW"/>
</dbReference>
<dbReference type="GO" id="GO:0003723">
    <property type="term" value="F:RNA binding"/>
    <property type="evidence" value="ECO:0007669"/>
    <property type="project" value="UniProtKB-KW"/>
</dbReference>
<organism evidence="8">
    <name type="scientific">Thermus islandicus</name>
    <dbReference type="NCBI Taxonomy" id="540988"/>
    <lineage>
        <taxon>Bacteria</taxon>
        <taxon>Thermotogati</taxon>
        <taxon>Deinococcota</taxon>
        <taxon>Deinococci</taxon>
        <taxon>Thermales</taxon>
        <taxon>Thermaceae</taxon>
        <taxon>Thermus</taxon>
    </lineage>
</organism>
<comment type="caution">
    <text evidence="8">The sequence shown here is derived from an EMBL/GenBank/DDBJ whole genome shotgun (WGS) entry which is preliminary data.</text>
</comment>
<evidence type="ECO:0000256" key="2">
    <source>
        <dbReference type="ARBA" id="ARBA00006680"/>
    </source>
</evidence>
<comment type="similarity">
    <text evidence="2">Belongs to the CRISPR-associated Csm5 family.</text>
</comment>
<comment type="function">
    <text evidence="1">This subunit might be involved in maturation of a crRNA intermediate to its mature form.</text>
</comment>
<reference evidence="8" key="1">
    <citation type="journal article" date="2020" name="mSystems">
        <title>Genome- and Community-Level Interaction Insights into Carbon Utilization and Element Cycling Functions of Hydrothermarchaeota in Hydrothermal Sediment.</title>
        <authorList>
            <person name="Zhou Z."/>
            <person name="Liu Y."/>
            <person name="Xu W."/>
            <person name="Pan J."/>
            <person name="Luo Z.H."/>
            <person name="Li M."/>
        </authorList>
    </citation>
    <scope>NUCLEOTIDE SEQUENCE [LARGE SCALE GENOMIC DNA]</scope>
    <source>
        <strain evidence="8">SpSt-246</strain>
    </source>
</reference>
<dbReference type="InterPro" id="IPR010173">
    <property type="entry name" value="CRISPR-assoc_Csm5"/>
</dbReference>
<sequence>MRGPRGLSPGGEGKGMGFLRSFRLELEALSPVHVGTGEAYPAYAYVPDFAKKEVHLLDPGALLLALPEARKRQYLEKVAQGPKAAQEVLRYLYEEGQLPRKAVLRTLPASSAFLETVRSATEEAALEYRPLPSSPLAPYLPYLPGSSVKGSLRTAWLFHVLMERGQVAEWDQKAKVWRLRAWRERDGEVLIHPSRNPGLSENQDFEGAVLGYARKGRRGLDLYQDPFRAVRLSDSGPTPTFLNRIGVFHPTKDTSGMVLLAETFRRGTRFVLTLRYHEGLGQRGGVSMPIPPEALARALRDYYGRVAEWEKRLAEDYGLKKALEVYEALSERLKDPGVFPLRVGFGSGRLALRLALLLPENHPEGQEPKTRKTVGARNPQDGYPLGWMVGRLQALS</sequence>
<dbReference type="InterPro" id="IPR005537">
    <property type="entry name" value="RAMP_III_fam"/>
</dbReference>
<evidence type="ECO:0000256" key="1">
    <source>
        <dbReference type="ARBA" id="ARBA00003088"/>
    </source>
</evidence>
<evidence type="ECO:0000259" key="7">
    <source>
        <dbReference type="Pfam" id="PF03787"/>
    </source>
</evidence>
<dbReference type="EMBL" id="DSKL01000108">
    <property type="protein sequence ID" value="HEH81872.1"/>
    <property type="molecule type" value="Genomic_DNA"/>
</dbReference>
<protein>
    <recommendedName>
        <fullName evidence="3">CRISPR system Cms protein Csm5</fullName>
    </recommendedName>
    <alternativeName>
        <fullName evidence="6">CRISPR type III A-associated protein Csm5</fullName>
    </alternativeName>
</protein>
<dbReference type="AlphaFoldDB" id="A0A7C2GHM5"/>
<accession>A0A7C2GHM5</accession>
<keyword evidence="4" id="KW-0694">RNA-binding</keyword>
<evidence type="ECO:0000256" key="3">
    <source>
        <dbReference type="ARBA" id="ARBA00016113"/>
    </source>
</evidence>
<dbReference type="PANTHER" id="PTHR38007:SF1">
    <property type="entry name" value="CRISPR SYSTEM CMS PROTEIN CSM5"/>
    <property type="match status" value="1"/>
</dbReference>
<evidence type="ECO:0000256" key="5">
    <source>
        <dbReference type="ARBA" id="ARBA00023118"/>
    </source>
</evidence>
<name>A0A7C2GHM5_9DEIN</name>
<dbReference type="NCBIfam" id="TIGR01899">
    <property type="entry name" value="cas_TM1807_csm5"/>
    <property type="match status" value="1"/>
</dbReference>
<dbReference type="Pfam" id="PF03787">
    <property type="entry name" value="RAMPs"/>
    <property type="match status" value="1"/>
</dbReference>